<evidence type="ECO:0000313" key="2">
    <source>
        <dbReference type="EMBL" id="RNB69567.1"/>
    </source>
</evidence>
<dbReference type="PANTHER" id="PTHR30336">
    <property type="entry name" value="INNER MEMBRANE PROTEIN, PROBABLE PERMEASE"/>
    <property type="match status" value="1"/>
</dbReference>
<protein>
    <submittedName>
        <fullName evidence="2">YdcF family protein</fullName>
    </submittedName>
</protein>
<dbReference type="AlphaFoldDB" id="A0A3M8C2G9"/>
<sequence length="199" mass="22363">MKAWRKKILVPLLGILILGATWAGYNWYLIEKTIQEAAPRHADVGIVLGAAVWGERPSPGLRERLDYALWLYNEGYVEYLLVTGGLGEGKKVTEAFAMQQYLLEQGVPADAILLEEKATSTYENLLYSQQVMESVESVKLKSALVISHDYHIARAKTMADDLELPAAAVGVQSHVLYSPYHKVREILALAHWQVTRIWN</sequence>
<reference evidence="2 3" key="1">
    <citation type="submission" date="2018-10" db="EMBL/GenBank/DDBJ databases">
        <title>Phylogenomics of Brevibacillus.</title>
        <authorList>
            <person name="Dunlap C."/>
        </authorList>
    </citation>
    <scope>NUCLEOTIDE SEQUENCE [LARGE SCALE GENOMIC DNA]</scope>
    <source>
        <strain evidence="2 3">JCM 12215</strain>
    </source>
</reference>
<dbReference type="InterPro" id="IPR003848">
    <property type="entry name" value="DUF218"/>
</dbReference>
<evidence type="ECO:0000313" key="3">
    <source>
        <dbReference type="Proteomes" id="UP000282028"/>
    </source>
</evidence>
<dbReference type="OrthoDB" id="9782395at2"/>
<dbReference type="Proteomes" id="UP000282028">
    <property type="component" value="Unassembled WGS sequence"/>
</dbReference>
<organism evidence="2 3">
    <name type="scientific">Brevibacillus invocatus</name>
    <dbReference type="NCBI Taxonomy" id="173959"/>
    <lineage>
        <taxon>Bacteria</taxon>
        <taxon>Bacillati</taxon>
        <taxon>Bacillota</taxon>
        <taxon>Bacilli</taxon>
        <taxon>Bacillales</taxon>
        <taxon>Paenibacillaceae</taxon>
        <taxon>Brevibacillus</taxon>
    </lineage>
</organism>
<dbReference type="EMBL" id="RHHR01000037">
    <property type="protein sequence ID" value="RNB69567.1"/>
    <property type="molecule type" value="Genomic_DNA"/>
</dbReference>
<accession>A0A3M8C2G9</accession>
<dbReference type="CDD" id="cd06259">
    <property type="entry name" value="YdcF-like"/>
    <property type="match status" value="1"/>
</dbReference>
<dbReference type="Gene3D" id="3.40.50.620">
    <property type="entry name" value="HUPs"/>
    <property type="match status" value="1"/>
</dbReference>
<proteinExistence type="predicted"/>
<evidence type="ECO:0000259" key="1">
    <source>
        <dbReference type="Pfam" id="PF02698"/>
    </source>
</evidence>
<comment type="caution">
    <text evidence="2">The sequence shown here is derived from an EMBL/GenBank/DDBJ whole genome shotgun (WGS) entry which is preliminary data.</text>
</comment>
<dbReference type="PANTHER" id="PTHR30336:SF20">
    <property type="entry name" value="DUF218 DOMAIN-CONTAINING PROTEIN"/>
    <property type="match status" value="1"/>
</dbReference>
<keyword evidence="3" id="KW-1185">Reference proteome</keyword>
<gene>
    <name evidence="2" type="ORF">EDM52_18910</name>
</gene>
<name>A0A3M8C2G9_9BACL</name>
<feature type="domain" description="DUF218" evidence="1">
    <location>
        <begin position="43"/>
        <end position="180"/>
    </location>
</feature>
<dbReference type="InterPro" id="IPR051599">
    <property type="entry name" value="Cell_Envelope_Assoc"/>
</dbReference>
<dbReference type="GO" id="GO:0005886">
    <property type="term" value="C:plasma membrane"/>
    <property type="evidence" value="ECO:0007669"/>
    <property type="project" value="TreeGrafter"/>
</dbReference>
<dbReference type="Pfam" id="PF02698">
    <property type="entry name" value="DUF218"/>
    <property type="match status" value="1"/>
</dbReference>
<dbReference type="InterPro" id="IPR014729">
    <property type="entry name" value="Rossmann-like_a/b/a_fold"/>
</dbReference>